<name>A0A0A9GCV6_ARUDO</name>
<protein>
    <submittedName>
        <fullName evidence="1">Uncharacterized protein</fullName>
    </submittedName>
</protein>
<organism evidence="1">
    <name type="scientific">Arundo donax</name>
    <name type="common">Giant reed</name>
    <name type="synonym">Donax arundinaceus</name>
    <dbReference type="NCBI Taxonomy" id="35708"/>
    <lineage>
        <taxon>Eukaryota</taxon>
        <taxon>Viridiplantae</taxon>
        <taxon>Streptophyta</taxon>
        <taxon>Embryophyta</taxon>
        <taxon>Tracheophyta</taxon>
        <taxon>Spermatophyta</taxon>
        <taxon>Magnoliopsida</taxon>
        <taxon>Liliopsida</taxon>
        <taxon>Poales</taxon>
        <taxon>Poaceae</taxon>
        <taxon>PACMAD clade</taxon>
        <taxon>Arundinoideae</taxon>
        <taxon>Arundineae</taxon>
        <taxon>Arundo</taxon>
    </lineage>
</organism>
<proteinExistence type="predicted"/>
<reference evidence="1" key="2">
    <citation type="journal article" date="2015" name="Data Brief">
        <title>Shoot transcriptome of the giant reed, Arundo donax.</title>
        <authorList>
            <person name="Barrero R.A."/>
            <person name="Guerrero F.D."/>
            <person name="Moolhuijzen P."/>
            <person name="Goolsby J.A."/>
            <person name="Tidwell J."/>
            <person name="Bellgard S.E."/>
            <person name="Bellgard M.I."/>
        </authorList>
    </citation>
    <scope>NUCLEOTIDE SEQUENCE</scope>
    <source>
        <tissue evidence="1">Shoot tissue taken approximately 20 cm above the soil surface</tissue>
    </source>
</reference>
<evidence type="ECO:0000313" key="1">
    <source>
        <dbReference type="EMBL" id="JAE21269.1"/>
    </source>
</evidence>
<sequence length="38" mass="4360">MCLYTRHAISTTFVSITSRMCMQSCASQVIRMLHAQPR</sequence>
<reference evidence="1" key="1">
    <citation type="submission" date="2014-09" db="EMBL/GenBank/DDBJ databases">
        <authorList>
            <person name="Magalhaes I.L.F."/>
            <person name="Oliveira U."/>
            <person name="Santos F.R."/>
            <person name="Vidigal T.H.D.A."/>
            <person name="Brescovit A.D."/>
            <person name="Santos A.J."/>
        </authorList>
    </citation>
    <scope>NUCLEOTIDE SEQUENCE</scope>
    <source>
        <tissue evidence="1">Shoot tissue taken approximately 20 cm above the soil surface</tissue>
    </source>
</reference>
<accession>A0A0A9GCV6</accession>
<dbReference type="EMBL" id="GBRH01176627">
    <property type="protein sequence ID" value="JAE21269.1"/>
    <property type="molecule type" value="Transcribed_RNA"/>
</dbReference>
<dbReference type="AlphaFoldDB" id="A0A0A9GCV6"/>